<feature type="compositionally biased region" description="Basic and acidic residues" evidence="1">
    <location>
        <begin position="19"/>
        <end position="41"/>
    </location>
</feature>
<sequence>MFIKCTHFIATLHFISSRGDKLSSDDAVKRVSAGEKAETKGRSSLTSKPQELDNKNVREEASRVPKDKADRRNSEINERNTSGGRKQKEELKEENKPREKERDKEKAKENDRDRHKDPERDKYHEGERERAKNRARPERDRAKDAEREREPKNEGGKEKEKRKERERERDRDRGRDRQRVRNGQHGGDPDREKSHERDKPEKKGSGGRLLSPPGVVGPPESRASRLPGGQLRGRGDSALTRALLGSLQPSVESHDLEETMTEISTRASRSVMTKTSKRRSKNSVEGRKEDDISAKILDPIVSGLNNEPDQETTTSEIDVVSTSVQLNFAQRPGRTASCLCSAVGSALLGTKEANTHSASVSDANSSSLQRESAEPEPAVKQKEGDVGPSGQEKCEVPENSELPGELPAAVRRIPRPGSARPAPPRVRRQESAEVLTSDRTGSGKTISNVIVESQNSDNEDDDQFVVEAAPQLSEVSELEMVQAVELEDEKHGGLVKKILETKKDYEKLQQSPKPGEKNGQAVRMALADDEGRVGASFQGWLLNTRAICIRPPAVSLTGGYSIDTSKQVYGCIPVRLYSQQQNQAWACDLRPPPTFEAVPGLELLCQSAGRAAVSPGLILLELAAAPDSVGRCSLMCLLPLAARTAACLSGAPVLCQSPLLRAGHPCSVLVTPAPCPSPLLRARHPCSVPVTPAPCRSPLLRVGHPCSVPVTPAPCPSPLLCARHPCSVPVTPAPCQSPLLCAVHTIDFTERRLDDCVQTVSIDDHY</sequence>
<dbReference type="GO" id="GO:0036064">
    <property type="term" value="C:ciliary basal body"/>
    <property type="evidence" value="ECO:0007669"/>
    <property type="project" value="TreeGrafter"/>
</dbReference>
<dbReference type="GO" id="GO:0042073">
    <property type="term" value="P:intraciliary transport"/>
    <property type="evidence" value="ECO:0007669"/>
    <property type="project" value="TreeGrafter"/>
</dbReference>
<feature type="compositionally biased region" description="Basic and acidic residues" evidence="1">
    <location>
        <begin position="371"/>
        <end position="385"/>
    </location>
</feature>
<evidence type="ECO:0008006" key="4">
    <source>
        <dbReference type="Google" id="ProtNLM"/>
    </source>
</evidence>
<dbReference type="GO" id="GO:0060271">
    <property type="term" value="P:cilium assembly"/>
    <property type="evidence" value="ECO:0007669"/>
    <property type="project" value="TreeGrafter"/>
</dbReference>
<evidence type="ECO:0000256" key="1">
    <source>
        <dbReference type="SAM" id="MobiDB-lite"/>
    </source>
</evidence>
<dbReference type="Proteomes" id="UP001159641">
    <property type="component" value="Unassembled WGS sequence"/>
</dbReference>
<feature type="region of interest" description="Disordered" evidence="1">
    <location>
        <begin position="352"/>
        <end position="445"/>
    </location>
</feature>
<dbReference type="InterPro" id="IPR018799">
    <property type="entry name" value="TRAF3IP1"/>
</dbReference>
<dbReference type="GO" id="GO:0005930">
    <property type="term" value="C:axoneme"/>
    <property type="evidence" value="ECO:0007669"/>
    <property type="project" value="TreeGrafter"/>
</dbReference>
<feature type="region of interest" description="Disordered" evidence="1">
    <location>
        <begin position="19"/>
        <end position="317"/>
    </location>
</feature>
<evidence type="ECO:0000313" key="3">
    <source>
        <dbReference type="Proteomes" id="UP001159641"/>
    </source>
</evidence>
<keyword evidence="3" id="KW-1185">Reference proteome</keyword>
<comment type="caution">
    <text evidence="2">The sequence shown here is derived from an EMBL/GenBank/DDBJ whole genome shotgun (WGS) entry which is preliminary data.</text>
</comment>
<feature type="compositionally biased region" description="Basic and acidic residues" evidence="1">
    <location>
        <begin position="187"/>
        <end position="204"/>
    </location>
</feature>
<feature type="compositionally biased region" description="Basic and acidic residues" evidence="1">
    <location>
        <begin position="86"/>
        <end position="179"/>
    </location>
</feature>
<feature type="compositionally biased region" description="Polar residues" evidence="1">
    <location>
        <begin position="261"/>
        <end position="274"/>
    </location>
</feature>
<dbReference type="AlphaFoldDB" id="A0AB34GQ47"/>
<feature type="compositionally biased region" description="Polar residues" evidence="1">
    <location>
        <begin position="303"/>
        <end position="317"/>
    </location>
</feature>
<reference evidence="2 3" key="1">
    <citation type="submission" date="2022-11" db="EMBL/GenBank/DDBJ databases">
        <title>Whole genome sequence of Eschrichtius robustus ER-17-0199.</title>
        <authorList>
            <person name="Bruniche-Olsen A."/>
            <person name="Black A.N."/>
            <person name="Fields C.J."/>
            <person name="Walden K."/>
            <person name="Dewoody J.A."/>
        </authorList>
    </citation>
    <scope>NUCLEOTIDE SEQUENCE [LARGE SCALE GENOMIC DNA]</scope>
    <source>
        <strain evidence="2">ER-17-0199</strain>
        <tissue evidence="2">Blubber</tissue>
    </source>
</reference>
<accession>A0AB34GQ47</accession>
<protein>
    <recommendedName>
        <fullName evidence="4">TRAF3-interacting protein 1</fullName>
    </recommendedName>
</protein>
<dbReference type="PANTHER" id="PTHR31363">
    <property type="entry name" value="TRAF3-INTERACTING PROTEIN 1"/>
    <property type="match status" value="1"/>
</dbReference>
<proteinExistence type="predicted"/>
<feature type="compositionally biased region" description="Basic and acidic residues" evidence="1">
    <location>
        <begin position="282"/>
        <end position="293"/>
    </location>
</feature>
<dbReference type="GO" id="GO:0008017">
    <property type="term" value="F:microtubule binding"/>
    <property type="evidence" value="ECO:0007669"/>
    <property type="project" value="InterPro"/>
</dbReference>
<dbReference type="GO" id="GO:0070507">
    <property type="term" value="P:regulation of microtubule cytoskeleton organization"/>
    <property type="evidence" value="ECO:0007669"/>
    <property type="project" value="TreeGrafter"/>
</dbReference>
<feature type="compositionally biased region" description="Low complexity" evidence="1">
    <location>
        <begin position="357"/>
        <end position="367"/>
    </location>
</feature>
<name>A0AB34GQ47_ESCRO</name>
<dbReference type="GO" id="GO:0030992">
    <property type="term" value="C:intraciliary transport particle B"/>
    <property type="evidence" value="ECO:0007669"/>
    <property type="project" value="TreeGrafter"/>
</dbReference>
<evidence type="ECO:0000313" key="2">
    <source>
        <dbReference type="EMBL" id="KAJ8781649.1"/>
    </source>
</evidence>
<dbReference type="PANTHER" id="PTHR31363:SF0">
    <property type="entry name" value="TRAF3-INTERACTING PROTEIN 1"/>
    <property type="match status" value="1"/>
</dbReference>
<organism evidence="2 3">
    <name type="scientific">Eschrichtius robustus</name>
    <name type="common">California gray whale</name>
    <name type="synonym">Eschrichtius gibbosus</name>
    <dbReference type="NCBI Taxonomy" id="9764"/>
    <lineage>
        <taxon>Eukaryota</taxon>
        <taxon>Metazoa</taxon>
        <taxon>Chordata</taxon>
        <taxon>Craniata</taxon>
        <taxon>Vertebrata</taxon>
        <taxon>Euteleostomi</taxon>
        <taxon>Mammalia</taxon>
        <taxon>Eutheria</taxon>
        <taxon>Laurasiatheria</taxon>
        <taxon>Artiodactyla</taxon>
        <taxon>Whippomorpha</taxon>
        <taxon>Cetacea</taxon>
        <taxon>Mysticeti</taxon>
        <taxon>Eschrichtiidae</taxon>
        <taxon>Eschrichtius</taxon>
    </lineage>
</organism>
<dbReference type="EMBL" id="JAIQCJ010002141">
    <property type="protein sequence ID" value="KAJ8781649.1"/>
    <property type="molecule type" value="Genomic_DNA"/>
</dbReference>
<feature type="compositionally biased region" description="Basic and acidic residues" evidence="1">
    <location>
        <begin position="50"/>
        <end position="78"/>
    </location>
</feature>
<gene>
    <name evidence="2" type="ORF">J1605_010907</name>
</gene>